<evidence type="ECO:0000313" key="1">
    <source>
        <dbReference type="EMBL" id="AXQ68441.1"/>
    </source>
</evidence>
<keyword evidence="2" id="KW-1185">Reference proteome</keyword>
<name>A0A385E9A3_9CAUD</name>
<reference evidence="1 2" key="1">
    <citation type="submission" date="2018-07" db="EMBL/GenBank/DDBJ databases">
        <title>Giant CbK-like Caulobacter bacteriophages have genetically divergent genomes.</title>
        <authorList>
            <person name="Wilson K.M."/>
            <person name="Ely B."/>
        </authorList>
    </citation>
    <scope>NUCLEOTIDE SEQUENCE [LARGE SCALE GENOMIC DNA]</scope>
</reference>
<proteinExistence type="predicted"/>
<accession>A0A385E9A3</accession>
<evidence type="ECO:0000313" key="2">
    <source>
        <dbReference type="Proteomes" id="UP000258997"/>
    </source>
</evidence>
<protein>
    <submittedName>
        <fullName evidence="1">Uncharacterized protein</fullName>
    </submittedName>
</protein>
<dbReference type="EMBL" id="MH588544">
    <property type="protein sequence ID" value="AXQ68441.1"/>
    <property type="molecule type" value="Genomic_DNA"/>
</dbReference>
<organism evidence="1 2">
    <name type="scientific">Caulobacter phage CcrBL10</name>
    <dbReference type="NCBI Taxonomy" id="2283269"/>
    <lineage>
        <taxon>Viruses</taxon>
        <taxon>Duplodnaviria</taxon>
        <taxon>Heunggongvirae</taxon>
        <taxon>Uroviricota</taxon>
        <taxon>Caudoviricetes</taxon>
        <taxon>Jeanschmidtviridae</taxon>
        <taxon>Poindextervirus</taxon>
        <taxon>Poindextervirus BL10</taxon>
    </lineage>
</organism>
<gene>
    <name evidence="1" type="ORF">CcrBL10_gp237</name>
</gene>
<sequence length="168" mass="18684">MADFSKARRTMEASDIVDRLKALHDLEDARDHPDEETKTVLKEAAIHIGLWHDQARLNDDLAKAALAHANVYKTIALTASQEPNFKRAASQLALVEMYADQLRVSVNTFQRVMDEAGLLSGPEGRKAYEIIMKHLQHDLAGVKGMSIRYNVRAAVEALRGLPAKEPEA</sequence>
<dbReference type="Proteomes" id="UP000258997">
    <property type="component" value="Segment"/>
</dbReference>